<proteinExistence type="predicted"/>
<evidence type="ECO:0008006" key="4">
    <source>
        <dbReference type="Google" id="ProtNLM"/>
    </source>
</evidence>
<keyword evidence="1" id="KW-0732">Signal</keyword>
<dbReference type="Proteomes" id="UP000060787">
    <property type="component" value="Chromosome"/>
</dbReference>
<evidence type="ECO:0000313" key="3">
    <source>
        <dbReference type="Proteomes" id="UP000060787"/>
    </source>
</evidence>
<dbReference type="AlphaFoldDB" id="A0A0S2F430"/>
<evidence type="ECO:0000313" key="2">
    <source>
        <dbReference type="EMBL" id="ALN78322.1"/>
    </source>
</evidence>
<organism evidence="2 3">
    <name type="scientific">Lysobacter antibioticus</name>
    <dbReference type="NCBI Taxonomy" id="84531"/>
    <lineage>
        <taxon>Bacteria</taxon>
        <taxon>Pseudomonadati</taxon>
        <taxon>Pseudomonadota</taxon>
        <taxon>Gammaproteobacteria</taxon>
        <taxon>Lysobacterales</taxon>
        <taxon>Lysobacteraceae</taxon>
        <taxon>Lysobacter</taxon>
    </lineage>
</organism>
<sequence length="57" mass="6048">MKTFRNTRMKYLAIAALFAASVGFGAAQADNKYAEGCAPKAGCQFGGNRFACCMDDS</sequence>
<feature type="signal peptide" evidence="1">
    <location>
        <begin position="1"/>
        <end position="29"/>
    </location>
</feature>
<dbReference type="KEGG" id="laq:GLA29479_3327"/>
<dbReference type="EMBL" id="CP011129">
    <property type="protein sequence ID" value="ALN78322.1"/>
    <property type="molecule type" value="Genomic_DNA"/>
</dbReference>
<accession>A0A0S2F430</accession>
<dbReference type="STRING" id="84531.LA76x_0160"/>
<feature type="chain" id="PRO_5009798096" description="Transmembrane protein" evidence="1">
    <location>
        <begin position="30"/>
        <end position="57"/>
    </location>
</feature>
<keyword evidence="3" id="KW-1185">Reference proteome</keyword>
<protein>
    <recommendedName>
        <fullName evidence="4">Transmembrane protein</fullName>
    </recommendedName>
</protein>
<dbReference type="KEGG" id="lab:LA76x_0160"/>
<evidence type="ECO:0000256" key="1">
    <source>
        <dbReference type="SAM" id="SignalP"/>
    </source>
</evidence>
<reference evidence="2 3" key="1">
    <citation type="journal article" date="2015" name="BMC Genomics">
        <title>Comparative genomics and metabolic profiling of the genus Lysobacter.</title>
        <authorList>
            <person name="de Bruijn I."/>
            <person name="Cheng X."/>
            <person name="de Jager V."/>
            <person name="Exposito R.G."/>
            <person name="Watrous J."/>
            <person name="Patel N."/>
            <person name="Postma J."/>
            <person name="Dorrestein P.C."/>
            <person name="Kobayashi D."/>
            <person name="Raaijmakers J.M."/>
        </authorList>
    </citation>
    <scope>NUCLEOTIDE SEQUENCE [LARGE SCALE GENOMIC DNA]</scope>
    <source>
        <strain evidence="2 3">76</strain>
    </source>
</reference>
<dbReference type="PATRIC" id="fig|84531.7.peg.3253"/>
<name>A0A0S2F430_LYSAN</name>
<dbReference type="RefSeq" id="WP_169795669.1">
    <property type="nucleotide sequence ID" value="NZ_CP011129.1"/>
</dbReference>
<gene>
    <name evidence="2" type="ORF">LA76x_0160</name>
</gene>